<name>A0A9P1BNZ2_9DINO</name>
<dbReference type="EMBL" id="CAMXCT030000299">
    <property type="protein sequence ID" value="CAL4764136.1"/>
    <property type="molecule type" value="Genomic_DNA"/>
</dbReference>
<dbReference type="AlphaFoldDB" id="A0A9P1BNZ2"/>
<evidence type="ECO:0000313" key="2">
    <source>
        <dbReference type="EMBL" id="CAL1130199.1"/>
    </source>
</evidence>
<gene>
    <name evidence="1" type="ORF">C1SCF055_LOCUS5015</name>
</gene>
<dbReference type="EMBL" id="CAMXCT010000299">
    <property type="protein sequence ID" value="CAI3976824.1"/>
    <property type="molecule type" value="Genomic_DNA"/>
</dbReference>
<dbReference type="Proteomes" id="UP001152797">
    <property type="component" value="Unassembled WGS sequence"/>
</dbReference>
<sequence length="267" mass="30457">MVLITGWSGAGKTTAGNYLELPGKVWRSAGSDVLHLEVGDASLLDWSSLPRLVHGWKHLDGDNIMHRKDAESLKLTEGLTTSFYSYWFKNLSAPPELWKPYLDALMQQCLEQRATAAGLAVTFSVYRRKAREYLRQLVPDLRILRLDCDPEVVICGALERLETYLRNKNKTVQDWWREAKKDEIYGEYSYESYTKMQMTEYLSGMEPFDPSEPGCSCCDVTQRGTQGLDAIADALRLKRQAVDLQGLKDLERRRLAELAQMHSEAAR</sequence>
<comment type="caution">
    <text evidence="1">The sequence shown here is derived from an EMBL/GenBank/DDBJ whole genome shotgun (WGS) entry which is preliminary data.</text>
</comment>
<protein>
    <submittedName>
        <fullName evidence="1">Uncharacterized protein</fullName>
    </submittedName>
</protein>
<dbReference type="SUPFAM" id="SSF52540">
    <property type="entry name" value="P-loop containing nucleoside triphosphate hydrolases"/>
    <property type="match status" value="1"/>
</dbReference>
<organism evidence="1">
    <name type="scientific">Cladocopium goreaui</name>
    <dbReference type="NCBI Taxonomy" id="2562237"/>
    <lineage>
        <taxon>Eukaryota</taxon>
        <taxon>Sar</taxon>
        <taxon>Alveolata</taxon>
        <taxon>Dinophyceae</taxon>
        <taxon>Suessiales</taxon>
        <taxon>Symbiodiniaceae</taxon>
        <taxon>Cladocopium</taxon>
    </lineage>
</organism>
<dbReference type="Gene3D" id="3.40.50.300">
    <property type="entry name" value="P-loop containing nucleotide triphosphate hydrolases"/>
    <property type="match status" value="1"/>
</dbReference>
<accession>A0A9P1BNZ2</accession>
<evidence type="ECO:0000313" key="3">
    <source>
        <dbReference type="Proteomes" id="UP001152797"/>
    </source>
</evidence>
<keyword evidence="3" id="KW-1185">Reference proteome</keyword>
<dbReference type="OrthoDB" id="10293585at2759"/>
<proteinExistence type="predicted"/>
<reference evidence="2" key="2">
    <citation type="submission" date="2024-04" db="EMBL/GenBank/DDBJ databases">
        <authorList>
            <person name="Chen Y."/>
            <person name="Shah S."/>
            <person name="Dougan E. K."/>
            <person name="Thang M."/>
            <person name="Chan C."/>
        </authorList>
    </citation>
    <scope>NUCLEOTIDE SEQUENCE [LARGE SCALE GENOMIC DNA]</scope>
</reference>
<dbReference type="InterPro" id="IPR027417">
    <property type="entry name" value="P-loop_NTPase"/>
</dbReference>
<dbReference type="EMBL" id="CAMXCT020000299">
    <property type="protein sequence ID" value="CAL1130199.1"/>
    <property type="molecule type" value="Genomic_DNA"/>
</dbReference>
<reference evidence="1" key="1">
    <citation type="submission" date="2022-10" db="EMBL/GenBank/DDBJ databases">
        <authorList>
            <person name="Chen Y."/>
            <person name="Dougan E. K."/>
            <person name="Chan C."/>
            <person name="Rhodes N."/>
            <person name="Thang M."/>
        </authorList>
    </citation>
    <scope>NUCLEOTIDE SEQUENCE</scope>
</reference>
<evidence type="ECO:0000313" key="1">
    <source>
        <dbReference type="EMBL" id="CAI3976824.1"/>
    </source>
</evidence>